<dbReference type="GO" id="GO:0005929">
    <property type="term" value="C:cilium"/>
    <property type="evidence" value="ECO:0007669"/>
    <property type="project" value="UniProtKB-SubCell"/>
</dbReference>
<keyword evidence="3" id="KW-0963">Cytoplasm</keyword>
<keyword evidence="4" id="KW-0206">Cytoskeleton</keyword>
<comment type="subcellular location">
    <subcellularLocation>
        <location evidence="1">Cell projection</location>
        <location evidence="1">Cilium</location>
    </subcellularLocation>
    <subcellularLocation>
        <location evidence="2">Cytoplasm</location>
        <location evidence="2">Cytoskeleton</location>
    </subcellularLocation>
</comment>
<dbReference type="GO" id="GO:0005881">
    <property type="term" value="C:cytoplasmic microtubule"/>
    <property type="evidence" value="ECO:0007669"/>
    <property type="project" value="TreeGrafter"/>
</dbReference>
<feature type="region of interest" description="Disordered" evidence="6">
    <location>
        <begin position="1"/>
        <end position="33"/>
    </location>
</feature>
<gene>
    <name evidence="7" type="ORF">CGI_10020908</name>
</gene>
<evidence type="ECO:0000256" key="6">
    <source>
        <dbReference type="SAM" id="MobiDB-lite"/>
    </source>
</evidence>
<proteinExistence type="predicted"/>
<evidence type="ECO:0000256" key="1">
    <source>
        <dbReference type="ARBA" id="ARBA00004138"/>
    </source>
</evidence>
<protein>
    <submittedName>
        <fullName evidence="7">Uncharacterized protein C16orf48</fullName>
    </submittedName>
</protein>
<dbReference type="InParanoid" id="K1Q2Z0"/>
<dbReference type="AlphaFoldDB" id="K1Q2Z0"/>
<evidence type="ECO:0000256" key="5">
    <source>
        <dbReference type="ARBA" id="ARBA00023273"/>
    </source>
</evidence>
<evidence type="ECO:0000256" key="2">
    <source>
        <dbReference type="ARBA" id="ARBA00004245"/>
    </source>
</evidence>
<dbReference type="InterPro" id="IPR027012">
    <property type="entry name" value="Enkurin_dom"/>
</dbReference>
<dbReference type="PROSITE" id="PS51665">
    <property type="entry name" value="ENKURIN"/>
    <property type="match status" value="1"/>
</dbReference>
<dbReference type="InterPro" id="IPR052102">
    <property type="entry name" value="Enkurin_domain-protein"/>
</dbReference>
<dbReference type="EMBL" id="JH818302">
    <property type="protein sequence ID" value="EKC23230.1"/>
    <property type="molecule type" value="Genomic_DNA"/>
</dbReference>
<dbReference type="HOGENOM" id="CLU_068901_0_0_1"/>
<dbReference type="Pfam" id="PF13864">
    <property type="entry name" value="Enkurin"/>
    <property type="match status" value="1"/>
</dbReference>
<feature type="compositionally biased region" description="Polar residues" evidence="6">
    <location>
        <begin position="13"/>
        <end position="22"/>
    </location>
</feature>
<evidence type="ECO:0000256" key="3">
    <source>
        <dbReference type="ARBA" id="ARBA00022490"/>
    </source>
</evidence>
<reference evidence="7" key="1">
    <citation type="journal article" date="2012" name="Nature">
        <title>The oyster genome reveals stress adaptation and complexity of shell formation.</title>
        <authorList>
            <person name="Zhang G."/>
            <person name="Fang X."/>
            <person name="Guo X."/>
            <person name="Li L."/>
            <person name="Luo R."/>
            <person name="Xu F."/>
            <person name="Yang P."/>
            <person name="Zhang L."/>
            <person name="Wang X."/>
            <person name="Qi H."/>
            <person name="Xiong Z."/>
            <person name="Que H."/>
            <person name="Xie Y."/>
            <person name="Holland P.W."/>
            <person name="Paps J."/>
            <person name="Zhu Y."/>
            <person name="Wu F."/>
            <person name="Chen Y."/>
            <person name="Wang J."/>
            <person name="Peng C."/>
            <person name="Meng J."/>
            <person name="Yang L."/>
            <person name="Liu J."/>
            <person name="Wen B."/>
            <person name="Zhang N."/>
            <person name="Huang Z."/>
            <person name="Zhu Q."/>
            <person name="Feng Y."/>
            <person name="Mount A."/>
            <person name="Hedgecock D."/>
            <person name="Xu Z."/>
            <person name="Liu Y."/>
            <person name="Domazet-Loso T."/>
            <person name="Du Y."/>
            <person name="Sun X."/>
            <person name="Zhang S."/>
            <person name="Liu B."/>
            <person name="Cheng P."/>
            <person name="Jiang X."/>
            <person name="Li J."/>
            <person name="Fan D."/>
            <person name="Wang W."/>
            <person name="Fu W."/>
            <person name="Wang T."/>
            <person name="Wang B."/>
            <person name="Zhang J."/>
            <person name="Peng Z."/>
            <person name="Li Y."/>
            <person name="Li N."/>
            <person name="Wang J."/>
            <person name="Chen M."/>
            <person name="He Y."/>
            <person name="Tan F."/>
            <person name="Song X."/>
            <person name="Zheng Q."/>
            <person name="Huang R."/>
            <person name="Yang H."/>
            <person name="Du X."/>
            <person name="Chen L."/>
            <person name="Yang M."/>
            <person name="Gaffney P.M."/>
            <person name="Wang S."/>
            <person name="Luo L."/>
            <person name="She Z."/>
            <person name="Ming Y."/>
            <person name="Huang W."/>
            <person name="Zhang S."/>
            <person name="Huang B."/>
            <person name="Zhang Y."/>
            <person name="Qu T."/>
            <person name="Ni P."/>
            <person name="Miao G."/>
            <person name="Wang J."/>
            <person name="Wang Q."/>
            <person name="Steinberg C.E."/>
            <person name="Wang H."/>
            <person name="Li N."/>
            <person name="Qian L."/>
            <person name="Zhang G."/>
            <person name="Li Y."/>
            <person name="Yang H."/>
            <person name="Liu X."/>
            <person name="Wang J."/>
            <person name="Yin Y."/>
            <person name="Wang J."/>
        </authorList>
    </citation>
    <scope>NUCLEOTIDE SEQUENCE [LARGE SCALE GENOMIC DNA]</scope>
    <source>
        <strain evidence="7">05x7-T-G4-1.051#20</strain>
    </source>
</reference>
<name>K1Q2Z0_MAGGI</name>
<evidence type="ECO:0000256" key="4">
    <source>
        <dbReference type="ARBA" id="ARBA00023212"/>
    </source>
</evidence>
<accession>K1Q2Z0</accession>
<feature type="region of interest" description="Disordered" evidence="6">
    <location>
        <begin position="74"/>
        <end position="123"/>
    </location>
</feature>
<dbReference type="PANTHER" id="PTHR21490">
    <property type="entry name" value="ENKURIN-RELATED"/>
    <property type="match status" value="1"/>
</dbReference>
<organism evidence="7">
    <name type="scientific">Magallana gigas</name>
    <name type="common">Pacific oyster</name>
    <name type="synonym">Crassostrea gigas</name>
    <dbReference type="NCBI Taxonomy" id="29159"/>
    <lineage>
        <taxon>Eukaryota</taxon>
        <taxon>Metazoa</taxon>
        <taxon>Spiralia</taxon>
        <taxon>Lophotrochozoa</taxon>
        <taxon>Mollusca</taxon>
        <taxon>Bivalvia</taxon>
        <taxon>Autobranchia</taxon>
        <taxon>Pteriomorphia</taxon>
        <taxon>Ostreida</taxon>
        <taxon>Ostreoidea</taxon>
        <taxon>Ostreidae</taxon>
        <taxon>Magallana</taxon>
    </lineage>
</organism>
<evidence type="ECO:0000313" key="7">
    <source>
        <dbReference type="EMBL" id="EKC23230.1"/>
    </source>
</evidence>
<keyword evidence="5" id="KW-0966">Cell projection</keyword>
<sequence>MEDMHGGGMMMVTGSSYGQMPYSSRPESRMRDHLGENVRRMRQIQRQAKEREANAHQPVKALWKSEKYSGVTSKIKEDIKKPPSTPRPKSATFLRAHSRTGPSIKNISRPCTPDPPSEKLTVPPARCSSEIRFNRNNIDFIRVNGVSAKRQTMKRSPSVNALDELKKKEEEEYNKHRKGEVPKYLQVRKEHWKKTEEERIANTPDPEMPPGHRLLLEKERQQTLKLLLTKEDELVSELSALPLRMDTFRIRSQKQELENKIAEIDEAKKIFNRPKVFVKVDS</sequence>
<dbReference type="PANTHER" id="PTHR21490:SF2">
    <property type="entry name" value="ENKURIN DOMAIN-CONTAINING PROTEIN 1"/>
    <property type="match status" value="1"/>
</dbReference>